<dbReference type="InterPro" id="IPR002220">
    <property type="entry name" value="DapA-like"/>
</dbReference>
<accession>A0ABV6UWR1</accession>
<evidence type="ECO:0000256" key="8">
    <source>
        <dbReference type="ARBA" id="ARBA00023154"/>
    </source>
</evidence>
<dbReference type="PANTHER" id="PTHR12128:SF66">
    <property type="entry name" value="4-HYDROXY-2-OXOGLUTARATE ALDOLASE, MITOCHONDRIAL"/>
    <property type="match status" value="1"/>
</dbReference>
<comment type="pathway">
    <text evidence="2 12">Amino-acid biosynthesis; L-lysine biosynthesis via DAP pathway; (S)-tetrahydrodipicolinate from L-aspartate: step 3/4.</text>
</comment>
<keyword evidence="10 12" id="KW-0704">Schiff base</keyword>
<dbReference type="GO" id="GO:0008840">
    <property type="term" value="F:4-hydroxy-tetrahydrodipicolinate synthase activity"/>
    <property type="evidence" value="ECO:0007669"/>
    <property type="project" value="UniProtKB-EC"/>
</dbReference>
<dbReference type="Proteomes" id="UP001592528">
    <property type="component" value="Unassembled WGS sequence"/>
</dbReference>
<dbReference type="EMBL" id="JBHEZZ010000024">
    <property type="protein sequence ID" value="MFC1405878.1"/>
    <property type="molecule type" value="Genomic_DNA"/>
</dbReference>
<evidence type="ECO:0000313" key="15">
    <source>
        <dbReference type="Proteomes" id="UP001592528"/>
    </source>
</evidence>
<keyword evidence="7 12" id="KW-0220">Diaminopimelate biosynthesis</keyword>
<dbReference type="InterPro" id="IPR013785">
    <property type="entry name" value="Aldolase_TIM"/>
</dbReference>
<evidence type="ECO:0000256" key="3">
    <source>
        <dbReference type="ARBA" id="ARBA00007592"/>
    </source>
</evidence>
<comment type="caution">
    <text evidence="12">Was originally thought to be a dihydrodipicolinate synthase (DHDPS), catalyzing the condensation of (S)-aspartate-beta-semialdehyde [(S)-ASA] and pyruvate to dihydrodipicolinate (DHDP). However, it was shown in E.coli that the product of the enzymatic reaction is not dihydrodipicolinate but in fact (4S)-4-hydroxy-2,3,4,5-tetrahydro-(2S)-dipicolinic acid (HTPA), and that the consecutive dehydration reaction leading to DHDP is not spontaneous but catalyzed by DapB.</text>
</comment>
<dbReference type="SUPFAM" id="SSF51569">
    <property type="entry name" value="Aldolase"/>
    <property type="match status" value="1"/>
</dbReference>
<keyword evidence="8 12" id="KW-0457">Lysine biosynthesis</keyword>
<comment type="subcellular location">
    <subcellularLocation>
        <location evidence="12">Cytoplasm</location>
    </subcellularLocation>
</comment>
<dbReference type="InterPro" id="IPR005263">
    <property type="entry name" value="DapA"/>
</dbReference>
<feature type="binding site" evidence="12">
    <location>
        <position position="48"/>
    </location>
    <ligand>
        <name>pyruvate</name>
        <dbReference type="ChEBI" id="CHEBI:15361"/>
    </ligand>
</feature>
<dbReference type="EC" id="4.3.3.7" evidence="4 12"/>
<gene>
    <name evidence="12 14" type="primary">dapA</name>
    <name evidence="14" type="ORF">ACEZDJ_31765</name>
</gene>
<sequence length="309" mass="32358">MTLPFGSTAAAMITPFHPDGSLDADGAQALAVHLVDRGCDALVLSGTTGESPTTSDAEKDALLRAVLEAVGDRARITTGVGNSDTRHSIELAQAAERAGAHGLLTVTPYYNRPGQEGIRRHLAAVADATALPVMLYDHPGRTGSRLDRETLLRLAEHPRITAVKDSTADLAACAHMMARTDLHYYSGIDELNLPLYALGAVGAVSTVANLAPGETRAVLRAHRDGDPAAALRLDRRLRPLVEAVMDLAPGTVTTKALLNHLGLPAGPVRLPLLDAEPALTAVLLEALTGALGDGTDPAQIQRSKGRSRV</sequence>
<protein>
    <recommendedName>
        <fullName evidence="4 12">4-hydroxy-tetrahydrodipicolinate synthase</fullName>
        <shortName evidence="12">HTPA synthase</shortName>
        <ecNumber evidence="4 12">4.3.3.7</ecNumber>
    </recommendedName>
</protein>
<feature type="site" description="Part of a proton relay during catalysis" evidence="12">
    <location>
        <position position="110"/>
    </location>
</feature>
<evidence type="ECO:0000256" key="6">
    <source>
        <dbReference type="ARBA" id="ARBA00022605"/>
    </source>
</evidence>
<feature type="active site" description="Proton donor/acceptor" evidence="12">
    <location>
        <position position="136"/>
    </location>
</feature>
<comment type="function">
    <text evidence="1 12">Catalyzes the condensation of (S)-aspartate-beta-semialdehyde [(S)-ASA] and pyruvate to 4-hydroxy-tetrahydrodipicolinate (HTPA).</text>
</comment>
<keyword evidence="9 12" id="KW-0456">Lyase</keyword>
<feature type="binding site" evidence="12">
    <location>
        <position position="204"/>
    </location>
    <ligand>
        <name>pyruvate</name>
        <dbReference type="ChEBI" id="CHEBI:15361"/>
    </ligand>
</feature>
<keyword evidence="15" id="KW-1185">Reference proteome</keyword>
<evidence type="ECO:0000256" key="13">
    <source>
        <dbReference type="PIRNR" id="PIRNR001365"/>
    </source>
</evidence>
<evidence type="ECO:0000256" key="12">
    <source>
        <dbReference type="HAMAP-Rule" id="MF_00418"/>
    </source>
</evidence>
<evidence type="ECO:0000256" key="10">
    <source>
        <dbReference type="ARBA" id="ARBA00023270"/>
    </source>
</evidence>
<keyword evidence="6 12" id="KW-0028">Amino-acid biosynthesis</keyword>
<dbReference type="SMART" id="SM01130">
    <property type="entry name" value="DHDPS"/>
    <property type="match status" value="1"/>
</dbReference>
<dbReference type="PIRSF" id="PIRSF001365">
    <property type="entry name" value="DHDPS"/>
    <property type="match status" value="1"/>
</dbReference>
<dbReference type="Pfam" id="PF00701">
    <property type="entry name" value="DHDPS"/>
    <property type="match status" value="1"/>
</dbReference>
<proteinExistence type="inferred from homology"/>
<dbReference type="PROSITE" id="PS00665">
    <property type="entry name" value="DHDPS_1"/>
    <property type="match status" value="1"/>
</dbReference>
<comment type="subunit">
    <text evidence="12">Homotetramer; dimer of dimers.</text>
</comment>
<evidence type="ECO:0000256" key="5">
    <source>
        <dbReference type="ARBA" id="ARBA00022490"/>
    </source>
</evidence>
<dbReference type="PRINTS" id="PR00146">
    <property type="entry name" value="DHPICSNTHASE"/>
</dbReference>
<evidence type="ECO:0000256" key="11">
    <source>
        <dbReference type="ARBA" id="ARBA00047836"/>
    </source>
</evidence>
<organism evidence="14 15">
    <name type="scientific">Streptacidiphilus cavernicola</name>
    <dbReference type="NCBI Taxonomy" id="3342716"/>
    <lineage>
        <taxon>Bacteria</taxon>
        <taxon>Bacillati</taxon>
        <taxon>Actinomycetota</taxon>
        <taxon>Actinomycetes</taxon>
        <taxon>Kitasatosporales</taxon>
        <taxon>Streptomycetaceae</taxon>
        <taxon>Streptacidiphilus</taxon>
    </lineage>
</organism>
<keyword evidence="5 12" id="KW-0963">Cytoplasm</keyword>
<dbReference type="HAMAP" id="MF_00418">
    <property type="entry name" value="DapA"/>
    <property type="match status" value="1"/>
</dbReference>
<dbReference type="NCBIfam" id="TIGR00674">
    <property type="entry name" value="dapA"/>
    <property type="match status" value="1"/>
</dbReference>
<dbReference type="CDD" id="cd00950">
    <property type="entry name" value="DHDPS"/>
    <property type="match status" value="1"/>
</dbReference>
<evidence type="ECO:0000256" key="9">
    <source>
        <dbReference type="ARBA" id="ARBA00023239"/>
    </source>
</evidence>
<evidence type="ECO:0000256" key="2">
    <source>
        <dbReference type="ARBA" id="ARBA00005120"/>
    </source>
</evidence>
<feature type="site" description="Part of a proton relay during catalysis" evidence="12">
    <location>
        <position position="47"/>
    </location>
</feature>
<dbReference type="InterPro" id="IPR020624">
    <property type="entry name" value="Schiff_base-form_aldolases_CS"/>
</dbReference>
<evidence type="ECO:0000256" key="1">
    <source>
        <dbReference type="ARBA" id="ARBA00003294"/>
    </source>
</evidence>
<reference evidence="14 15" key="1">
    <citation type="submission" date="2024-09" db="EMBL/GenBank/DDBJ databases">
        <authorList>
            <person name="Lee S.D."/>
        </authorList>
    </citation>
    <scope>NUCLEOTIDE SEQUENCE [LARGE SCALE GENOMIC DNA]</scope>
    <source>
        <strain evidence="14 15">N1-5</strain>
    </source>
</reference>
<evidence type="ECO:0000313" key="14">
    <source>
        <dbReference type="EMBL" id="MFC1405878.1"/>
    </source>
</evidence>
<comment type="catalytic activity">
    <reaction evidence="11 12">
        <text>L-aspartate 4-semialdehyde + pyruvate = (2S,4S)-4-hydroxy-2,3,4,5-tetrahydrodipicolinate + H2O + H(+)</text>
        <dbReference type="Rhea" id="RHEA:34171"/>
        <dbReference type="ChEBI" id="CHEBI:15361"/>
        <dbReference type="ChEBI" id="CHEBI:15377"/>
        <dbReference type="ChEBI" id="CHEBI:15378"/>
        <dbReference type="ChEBI" id="CHEBI:67139"/>
        <dbReference type="ChEBI" id="CHEBI:537519"/>
        <dbReference type="EC" id="4.3.3.7"/>
    </reaction>
</comment>
<name>A0ABV6UWR1_9ACTN</name>
<dbReference type="Gene3D" id="3.20.20.70">
    <property type="entry name" value="Aldolase class I"/>
    <property type="match status" value="1"/>
</dbReference>
<evidence type="ECO:0000256" key="4">
    <source>
        <dbReference type="ARBA" id="ARBA00012086"/>
    </source>
</evidence>
<evidence type="ECO:0000256" key="7">
    <source>
        <dbReference type="ARBA" id="ARBA00022915"/>
    </source>
</evidence>
<comment type="caution">
    <text evidence="14">The sequence shown here is derived from an EMBL/GenBank/DDBJ whole genome shotgun (WGS) entry which is preliminary data.</text>
</comment>
<comment type="similarity">
    <text evidence="3 12 13">Belongs to the DapA family.</text>
</comment>
<dbReference type="RefSeq" id="WP_157623915.1">
    <property type="nucleotide sequence ID" value="NZ_JBHEZZ010000024.1"/>
</dbReference>
<feature type="active site" description="Schiff-base intermediate with substrate" evidence="12">
    <location>
        <position position="164"/>
    </location>
</feature>
<dbReference type="PANTHER" id="PTHR12128">
    <property type="entry name" value="DIHYDRODIPICOLINATE SYNTHASE"/>
    <property type="match status" value="1"/>
</dbReference>